<dbReference type="AlphaFoldDB" id="A0A2P4ET48"/>
<proteinExistence type="predicted"/>
<keyword evidence="2" id="KW-1185">Reference proteome</keyword>
<sequence length="78" mass="9094">MTAEGVCAFFERERKRMYNFKHLKGCTCVVCWSAAFHRQMHDRNEKRAERCRQLLANPETALTPAQGNFFAQLDEVAQ</sequence>
<name>A0A2P4ET48_9GAMM</name>
<protein>
    <submittedName>
        <fullName evidence="1">Uncharacterized protein</fullName>
    </submittedName>
</protein>
<dbReference type="EMBL" id="PPSK01000013">
    <property type="protein sequence ID" value="POB02415.1"/>
    <property type="molecule type" value="Genomic_DNA"/>
</dbReference>
<gene>
    <name evidence="1" type="ORF">C1949_13290</name>
</gene>
<reference evidence="1 2" key="1">
    <citation type="submission" date="2018-01" db="EMBL/GenBank/DDBJ databases">
        <title>Draft genome of the type strain Pseudomonas oceani DSM 100277 isolated from the deep water in Okinawa trough, northwestern Pacific Ocean.</title>
        <authorList>
            <person name="Gomila M."/>
            <person name="Mulet M."/>
            <person name="Garcia-Valdes E."/>
            <person name="Lalucat J."/>
        </authorList>
    </citation>
    <scope>NUCLEOTIDE SEQUENCE [LARGE SCALE GENOMIC DNA]</scope>
    <source>
        <strain evidence="1 2">DSM 100277</strain>
    </source>
</reference>
<dbReference type="Proteomes" id="UP000243451">
    <property type="component" value="Unassembled WGS sequence"/>
</dbReference>
<evidence type="ECO:0000313" key="2">
    <source>
        <dbReference type="Proteomes" id="UP000243451"/>
    </source>
</evidence>
<accession>A0A2P4ET48</accession>
<comment type="caution">
    <text evidence="1">The sequence shown here is derived from an EMBL/GenBank/DDBJ whole genome shotgun (WGS) entry which is preliminary data.</text>
</comment>
<organism evidence="1 2">
    <name type="scientific">Halopseudomonas oceani</name>
    <dbReference type="NCBI Taxonomy" id="1708783"/>
    <lineage>
        <taxon>Bacteria</taxon>
        <taxon>Pseudomonadati</taxon>
        <taxon>Pseudomonadota</taxon>
        <taxon>Gammaproteobacteria</taxon>
        <taxon>Pseudomonadales</taxon>
        <taxon>Pseudomonadaceae</taxon>
        <taxon>Halopseudomonas</taxon>
    </lineage>
</organism>
<evidence type="ECO:0000313" key="1">
    <source>
        <dbReference type="EMBL" id="POB02415.1"/>
    </source>
</evidence>